<dbReference type="InterPro" id="IPR043128">
    <property type="entry name" value="Rev_trsase/Diguanyl_cyclase"/>
</dbReference>
<organism evidence="1 2">
    <name type="scientific">Punica granatum</name>
    <name type="common">Pomegranate</name>
    <dbReference type="NCBI Taxonomy" id="22663"/>
    <lineage>
        <taxon>Eukaryota</taxon>
        <taxon>Viridiplantae</taxon>
        <taxon>Streptophyta</taxon>
        <taxon>Embryophyta</taxon>
        <taxon>Tracheophyta</taxon>
        <taxon>Spermatophyta</taxon>
        <taxon>Magnoliopsida</taxon>
        <taxon>eudicotyledons</taxon>
        <taxon>Gunneridae</taxon>
        <taxon>Pentapetalae</taxon>
        <taxon>rosids</taxon>
        <taxon>malvids</taxon>
        <taxon>Myrtales</taxon>
        <taxon>Lythraceae</taxon>
        <taxon>Punica</taxon>
    </lineage>
</organism>
<evidence type="ECO:0000313" key="1">
    <source>
        <dbReference type="EMBL" id="PKI66245.1"/>
    </source>
</evidence>
<evidence type="ECO:0008006" key="3">
    <source>
        <dbReference type="Google" id="ProtNLM"/>
    </source>
</evidence>
<dbReference type="InterPro" id="IPR050951">
    <property type="entry name" value="Retrovirus_Pol_polyprotein"/>
</dbReference>
<dbReference type="PANTHER" id="PTHR37984">
    <property type="entry name" value="PROTEIN CBG26694"/>
    <property type="match status" value="1"/>
</dbReference>
<comment type="caution">
    <text evidence="1">The sequence shown here is derived from an EMBL/GenBank/DDBJ whole genome shotgun (WGS) entry which is preliminary data.</text>
</comment>
<dbReference type="STRING" id="22663.A0A2I0KCH7"/>
<name>A0A2I0KCH7_PUNGR</name>
<dbReference type="SUPFAM" id="SSF56672">
    <property type="entry name" value="DNA/RNA polymerases"/>
    <property type="match status" value="1"/>
</dbReference>
<dbReference type="FunFam" id="3.30.70.270:FF:000020">
    <property type="entry name" value="Transposon Tf2-6 polyprotein-like Protein"/>
    <property type="match status" value="1"/>
</dbReference>
<dbReference type="Gene3D" id="3.30.70.270">
    <property type="match status" value="1"/>
</dbReference>
<accession>A0A2I0KCH7</accession>
<proteinExistence type="predicted"/>
<sequence length="207" mass="23752">MRYFGCGEVGHRQFECRKIASKKTFFIDAEEGEEEDVEESEDPIFDCEKVVDKEVVTGDTGTTLVVRRSCLTPKVADDNWLRHNIFQFTCIVLRKVLFLGYVVSGEGLKVVESKIAVVKQWSQPKTITEVRSFYELASFYRRSIHHFSAIMVPIPDCMKGGKFVWTEKAEKAFQLIKMRLTTAPILVLLDFAQPLNCTVMLLQWALE</sequence>
<dbReference type="Proteomes" id="UP000233551">
    <property type="component" value="Unassembled WGS sequence"/>
</dbReference>
<reference evidence="1 2" key="1">
    <citation type="submission" date="2017-11" db="EMBL/GenBank/DDBJ databases">
        <title>De-novo sequencing of pomegranate (Punica granatum L.) genome.</title>
        <authorList>
            <person name="Akparov Z."/>
            <person name="Amiraslanov A."/>
            <person name="Hajiyeva S."/>
            <person name="Abbasov M."/>
            <person name="Kaur K."/>
            <person name="Hamwieh A."/>
            <person name="Solovyev V."/>
            <person name="Salamov A."/>
            <person name="Braich B."/>
            <person name="Kosarev P."/>
            <person name="Mahmoud A."/>
            <person name="Hajiyev E."/>
            <person name="Babayeva S."/>
            <person name="Izzatullayeva V."/>
            <person name="Mammadov A."/>
            <person name="Mammadov A."/>
            <person name="Sharifova S."/>
            <person name="Ojaghi J."/>
            <person name="Eynullazada K."/>
            <person name="Bayramov B."/>
            <person name="Abdulazimova A."/>
            <person name="Shahmuradov I."/>
        </authorList>
    </citation>
    <scope>NUCLEOTIDE SEQUENCE [LARGE SCALE GENOMIC DNA]</scope>
    <source>
        <strain evidence="2">cv. AG2017</strain>
        <tissue evidence="1">Leaf</tissue>
    </source>
</reference>
<evidence type="ECO:0000313" key="2">
    <source>
        <dbReference type="Proteomes" id="UP000233551"/>
    </source>
</evidence>
<dbReference type="InterPro" id="IPR043502">
    <property type="entry name" value="DNA/RNA_pol_sf"/>
</dbReference>
<dbReference type="PANTHER" id="PTHR37984:SF5">
    <property type="entry name" value="PROTEIN NYNRIN-LIKE"/>
    <property type="match status" value="1"/>
</dbReference>
<dbReference type="AlphaFoldDB" id="A0A2I0KCH7"/>
<dbReference type="EMBL" id="PGOL01000682">
    <property type="protein sequence ID" value="PKI66245.1"/>
    <property type="molecule type" value="Genomic_DNA"/>
</dbReference>
<protein>
    <recommendedName>
        <fullName evidence="3">Reverse transcriptase/retrotransposon-derived protein RNase H-like domain-containing protein</fullName>
    </recommendedName>
</protein>
<keyword evidence="2" id="KW-1185">Reference proteome</keyword>
<gene>
    <name evidence="1" type="ORF">CRG98_013326</name>
</gene>